<protein>
    <recommendedName>
        <fullName evidence="4">UBC core domain-containing protein</fullName>
    </recommendedName>
</protein>
<evidence type="ECO:0000313" key="5">
    <source>
        <dbReference type="EMBL" id="KAG8470035.1"/>
    </source>
</evidence>
<evidence type="ECO:0000313" key="6">
    <source>
        <dbReference type="Proteomes" id="UP000751190"/>
    </source>
</evidence>
<feature type="region of interest" description="Disordered" evidence="3">
    <location>
        <begin position="732"/>
        <end position="789"/>
    </location>
</feature>
<organism evidence="5 6">
    <name type="scientific">Diacronema lutheri</name>
    <name type="common">Unicellular marine alga</name>
    <name type="synonym">Monochrysis lutheri</name>
    <dbReference type="NCBI Taxonomy" id="2081491"/>
    <lineage>
        <taxon>Eukaryota</taxon>
        <taxon>Haptista</taxon>
        <taxon>Haptophyta</taxon>
        <taxon>Pavlovophyceae</taxon>
        <taxon>Pavlovales</taxon>
        <taxon>Pavlovaceae</taxon>
        <taxon>Diacronema</taxon>
    </lineage>
</organism>
<dbReference type="Proteomes" id="UP000751190">
    <property type="component" value="Unassembled WGS sequence"/>
</dbReference>
<dbReference type="AlphaFoldDB" id="A0A8J5Y264"/>
<name>A0A8J5Y264_DIALT</name>
<reference evidence="5" key="1">
    <citation type="submission" date="2021-05" db="EMBL/GenBank/DDBJ databases">
        <title>The genome of the haptophyte Pavlova lutheri (Diacronema luteri, Pavlovales) - a model for lipid biosynthesis in eukaryotic algae.</title>
        <authorList>
            <person name="Hulatt C.J."/>
            <person name="Posewitz M.C."/>
        </authorList>
    </citation>
    <scope>NUCLEOTIDE SEQUENCE</scope>
    <source>
        <strain evidence="5">NIVA-4/92</strain>
    </source>
</reference>
<evidence type="ECO:0000256" key="3">
    <source>
        <dbReference type="SAM" id="MobiDB-lite"/>
    </source>
</evidence>
<dbReference type="PANTHER" id="PTHR46116">
    <property type="entry name" value="(E3-INDEPENDENT) E2 UBIQUITIN-CONJUGATING ENZYME"/>
    <property type="match status" value="1"/>
</dbReference>
<dbReference type="PANTHER" id="PTHR46116:SF39">
    <property type="entry name" value="BACULOVIRAL IAP REPEAT-CONTAINING PROTEIN 6"/>
    <property type="match status" value="1"/>
</dbReference>
<feature type="domain" description="UBC core" evidence="4">
    <location>
        <begin position="840"/>
        <end position="1004"/>
    </location>
</feature>
<feature type="region of interest" description="Disordered" evidence="3">
    <location>
        <begin position="689"/>
        <end position="714"/>
    </location>
</feature>
<dbReference type="EMBL" id="JAGTXO010000002">
    <property type="protein sequence ID" value="KAG8470035.1"/>
    <property type="molecule type" value="Genomic_DNA"/>
</dbReference>
<keyword evidence="2" id="KW-0833">Ubl conjugation pathway</keyword>
<dbReference type="Gene3D" id="3.10.110.10">
    <property type="entry name" value="Ubiquitin Conjugating Enzyme"/>
    <property type="match status" value="2"/>
</dbReference>
<accession>A0A8J5Y264</accession>
<evidence type="ECO:0000256" key="2">
    <source>
        <dbReference type="ARBA" id="ARBA00022786"/>
    </source>
</evidence>
<dbReference type="SMART" id="SM00212">
    <property type="entry name" value="UBCc"/>
    <property type="match status" value="1"/>
</dbReference>
<gene>
    <name evidence="5" type="ORF">KFE25_006490</name>
</gene>
<dbReference type="GO" id="GO:0016740">
    <property type="term" value="F:transferase activity"/>
    <property type="evidence" value="ECO:0007669"/>
    <property type="project" value="UniProtKB-KW"/>
</dbReference>
<feature type="compositionally biased region" description="Low complexity" evidence="3">
    <location>
        <begin position="746"/>
        <end position="782"/>
    </location>
</feature>
<evidence type="ECO:0000256" key="1">
    <source>
        <dbReference type="ARBA" id="ARBA00022679"/>
    </source>
</evidence>
<feature type="compositionally biased region" description="Basic and acidic residues" evidence="3">
    <location>
        <begin position="640"/>
        <end position="658"/>
    </location>
</feature>
<keyword evidence="1" id="KW-0808">Transferase</keyword>
<dbReference type="CDD" id="cd23810">
    <property type="entry name" value="UBCc_BIRC6"/>
    <property type="match status" value="1"/>
</dbReference>
<dbReference type="InterPro" id="IPR000608">
    <property type="entry name" value="UBC"/>
</dbReference>
<dbReference type="CDD" id="cd23802">
    <property type="entry name" value="UBCc_UBE2Q"/>
    <property type="match status" value="1"/>
</dbReference>
<dbReference type="PROSITE" id="PS50127">
    <property type="entry name" value="UBC_2"/>
    <property type="match status" value="1"/>
</dbReference>
<dbReference type="OMA" id="LENWNPI"/>
<evidence type="ECO:0000259" key="4">
    <source>
        <dbReference type="PROSITE" id="PS50127"/>
    </source>
</evidence>
<dbReference type="Pfam" id="PF00179">
    <property type="entry name" value="UQ_con"/>
    <property type="match status" value="1"/>
</dbReference>
<proteinExistence type="predicted"/>
<sequence length="1066" mass="113366">MPRQALLRDYSRLVAWARQPGCPISGLSLHDDGRLDLTLCYAEDDAERRCRLTAQLNAERYPTAGAQLREEGATGGSIGDTLDLVNASLSDGAPLSALVETLAATIGVDVDGLEEALAAQPGDAAADATEDEVEDDANDYAINQGADTDRALLDLQRRWQHRVAREDREAMEGEAGTDRGKLAVPVALREMFSSSKSSKILVTELLQLVRDNMIGLHDFRVTAVNDCVHHWHVTIADVMRASRLGKSMAAHDASAAKPCHIELELGFTRGLHPTYPPWLRLASPRLAGHVGQAVMACSLFTIEGWDPLKPSKAVVRQAQALLEAHGELAYPRADAPGGEAGGFGAYTRAEHICCRLEALACAELRPRWALTAEGAQLHRVVNAVADDERERLRGFRSAGKETCARASAARAQVAWAAGTGYGYGKIGTPTWDARASELAQRQRDSEVRALLDELTDFARRGELRAAVVSPSCLLPLLRLHLRGASMNDMRSRVDFFASLLRLLNAMAGEAELRPLLYQTAAAPEHEAAEAAEAAAAAAAAEAVAEATAEAAARAAAPPERGRSAPVALRSAKRLRVSAPVEPAACAGASSSQVPAQPAAPPLPRTAVTMAGSVVEALSYAARMADVFARMHKSHAALAATDDHAAGSRRDAPSSREGPDAQSPSVTRSQHDPPTVSVSLAATLAAAASGVPAGTGARSAEGASTGDGESKSEGSDLRALLEVASAIVETRSLLSSPSAPRAHSPDPAAVNSSARRRAQASAARTSRSGAKAAAAPAEPVAHRPVAHSSERVNALPLSADEMGELARAYEDALRPMLFDETGAFETHRYLKESANGGARARRAKRIMVEAPDLGASLPLSLSSSVCVRIDASRMHLWKALITGPDDTPYANGCFVFDLFLPPDYPNTPPKVLLTTTGGGAVRFNPNLYADGKVCLSLLGTWTGDVGESWHAETSTVLQVLMSIQALILVAKPYFNEPGYEQEAGSERASKLYNQRVREATLRHAMTGQLRNPPAEFADAVRAHFRLKQRQIRHQCARWLADAAGDAQHKSVLASLTADLEAELRKLK</sequence>
<feature type="region of interest" description="Disordered" evidence="3">
    <location>
        <begin position="638"/>
        <end position="673"/>
    </location>
</feature>
<dbReference type="OrthoDB" id="47801at2759"/>
<keyword evidence="6" id="KW-1185">Reference proteome</keyword>
<dbReference type="SUPFAM" id="SSF54495">
    <property type="entry name" value="UBC-like"/>
    <property type="match status" value="1"/>
</dbReference>
<dbReference type="InterPro" id="IPR016135">
    <property type="entry name" value="UBQ-conjugating_enzyme/RWD"/>
</dbReference>
<comment type="caution">
    <text evidence="5">The sequence shown here is derived from an EMBL/GenBank/DDBJ whole genome shotgun (WGS) entry which is preliminary data.</text>
</comment>